<accession>A0A2D0MZN1</accession>
<dbReference type="SMART" id="SM00388">
    <property type="entry name" value="HisKA"/>
    <property type="match status" value="1"/>
</dbReference>
<dbReference type="EC" id="2.7.13.3" evidence="2"/>
<organism evidence="14 15">
    <name type="scientific">Flavilitoribacter nigricans (strain ATCC 23147 / DSM 23189 / NBRC 102662 / NCIMB 1420 / SS-2)</name>
    <name type="common">Lewinella nigricans</name>
    <dbReference type="NCBI Taxonomy" id="1122177"/>
    <lineage>
        <taxon>Bacteria</taxon>
        <taxon>Pseudomonadati</taxon>
        <taxon>Bacteroidota</taxon>
        <taxon>Saprospiria</taxon>
        <taxon>Saprospirales</taxon>
        <taxon>Lewinellaceae</taxon>
        <taxon>Flavilitoribacter</taxon>
    </lineage>
</organism>
<dbReference type="Gene3D" id="1.10.10.60">
    <property type="entry name" value="Homeodomain-like"/>
    <property type="match status" value="1"/>
</dbReference>
<feature type="domain" description="Histidine kinase" evidence="12">
    <location>
        <begin position="223"/>
        <end position="451"/>
    </location>
</feature>
<evidence type="ECO:0000256" key="6">
    <source>
        <dbReference type="ARBA" id="ARBA00023015"/>
    </source>
</evidence>
<evidence type="ECO:0000256" key="3">
    <source>
        <dbReference type="ARBA" id="ARBA00022553"/>
    </source>
</evidence>
<keyword evidence="3 9" id="KW-0597">Phosphoprotein</keyword>
<dbReference type="PRINTS" id="PR00344">
    <property type="entry name" value="BCTRLSENSOR"/>
</dbReference>
<keyword evidence="10" id="KW-1133">Transmembrane helix</keyword>
<reference evidence="14 15" key="1">
    <citation type="submission" date="2017-10" db="EMBL/GenBank/DDBJ databases">
        <title>The draft genome sequence of Lewinella nigricans NBRC 102662.</title>
        <authorList>
            <person name="Wang K."/>
        </authorList>
    </citation>
    <scope>NUCLEOTIDE SEQUENCE [LARGE SCALE GENOMIC DNA]</scope>
    <source>
        <strain evidence="14 15">NBRC 102662</strain>
    </source>
</reference>
<evidence type="ECO:0000313" key="14">
    <source>
        <dbReference type="EMBL" id="PHN01588.1"/>
    </source>
</evidence>
<dbReference type="CDD" id="cd00082">
    <property type="entry name" value="HisKA"/>
    <property type="match status" value="1"/>
</dbReference>
<protein>
    <recommendedName>
        <fullName evidence="2">histidine kinase</fullName>
        <ecNumber evidence="2">2.7.13.3</ecNumber>
    </recommendedName>
</protein>
<dbReference type="SUPFAM" id="SSF47384">
    <property type="entry name" value="Homodimeric domain of signal transducing histidine kinase"/>
    <property type="match status" value="1"/>
</dbReference>
<dbReference type="Gene3D" id="3.40.50.2300">
    <property type="match status" value="1"/>
</dbReference>
<dbReference type="PROSITE" id="PS50109">
    <property type="entry name" value="HIS_KIN"/>
    <property type="match status" value="1"/>
</dbReference>
<dbReference type="RefSeq" id="WP_099155020.1">
    <property type="nucleotide sequence ID" value="NZ_PDUD01000052.1"/>
</dbReference>
<evidence type="ECO:0000259" key="13">
    <source>
        <dbReference type="PROSITE" id="PS50110"/>
    </source>
</evidence>
<feature type="transmembrane region" description="Helical" evidence="10">
    <location>
        <begin position="86"/>
        <end position="115"/>
    </location>
</feature>
<comment type="catalytic activity">
    <reaction evidence="1">
        <text>ATP + protein L-histidine = ADP + protein N-phospho-L-histidine.</text>
        <dbReference type="EC" id="2.7.13.3"/>
    </reaction>
</comment>
<feature type="transmembrane region" description="Helical" evidence="10">
    <location>
        <begin position="53"/>
        <end position="74"/>
    </location>
</feature>
<dbReference type="InterPro" id="IPR011006">
    <property type="entry name" value="CheY-like_superfamily"/>
</dbReference>
<evidence type="ECO:0000256" key="10">
    <source>
        <dbReference type="SAM" id="Phobius"/>
    </source>
</evidence>
<dbReference type="Gene3D" id="3.30.565.10">
    <property type="entry name" value="Histidine kinase-like ATPase, C-terminal domain"/>
    <property type="match status" value="1"/>
</dbReference>
<dbReference type="GO" id="GO:0000155">
    <property type="term" value="F:phosphorelay sensor kinase activity"/>
    <property type="evidence" value="ECO:0007669"/>
    <property type="project" value="InterPro"/>
</dbReference>
<dbReference type="Pfam" id="PF00512">
    <property type="entry name" value="HisKA"/>
    <property type="match status" value="1"/>
</dbReference>
<dbReference type="SUPFAM" id="SSF52172">
    <property type="entry name" value="CheY-like"/>
    <property type="match status" value="1"/>
</dbReference>
<feature type="transmembrane region" description="Helical" evidence="10">
    <location>
        <begin position="28"/>
        <end position="47"/>
    </location>
</feature>
<dbReference type="GO" id="GO:0003700">
    <property type="term" value="F:DNA-binding transcription factor activity"/>
    <property type="evidence" value="ECO:0007669"/>
    <property type="project" value="InterPro"/>
</dbReference>
<dbReference type="InterPro" id="IPR036890">
    <property type="entry name" value="HATPase_C_sf"/>
</dbReference>
<feature type="domain" description="Response regulatory" evidence="13">
    <location>
        <begin position="501"/>
        <end position="616"/>
    </location>
</feature>
<keyword evidence="5" id="KW-0418">Kinase</keyword>
<keyword evidence="10" id="KW-0472">Membrane</keyword>
<evidence type="ECO:0000256" key="1">
    <source>
        <dbReference type="ARBA" id="ARBA00000085"/>
    </source>
</evidence>
<dbReference type="InterPro" id="IPR004358">
    <property type="entry name" value="Sig_transdc_His_kin-like_C"/>
</dbReference>
<evidence type="ECO:0000256" key="9">
    <source>
        <dbReference type="PROSITE-ProRule" id="PRU00169"/>
    </source>
</evidence>
<dbReference type="EMBL" id="PDUD01000052">
    <property type="protein sequence ID" value="PHN01588.1"/>
    <property type="molecule type" value="Genomic_DNA"/>
</dbReference>
<evidence type="ECO:0000256" key="7">
    <source>
        <dbReference type="ARBA" id="ARBA00023125"/>
    </source>
</evidence>
<keyword evidence="6" id="KW-0805">Transcription regulation</keyword>
<keyword evidence="10" id="KW-0812">Transmembrane</keyword>
<feature type="transmembrane region" description="Helical" evidence="10">
    <location>
        <begin position="130"/>
        <end position="150"/>
    </location>
</feature>
<evidence type="ECO:0000256" key="8">
    <source>
        <dbReference type="ARBA" id="ARBA00023163"/>
    </source>
</evidence>
<keyword evidence="8" id="KW-0804">Transcription</keyword>
<feature type="modified residue" description="4-aspartylphosphate" evidence="9">
    <location>
        <position position="549"/>
    </location>
</feature>
<dbReference type="InterPro" id="IPR003661">
    <property type="entry name" value="HisK_dim/P_dom"/>
</dbReference>
<dbReference type="InterPro" id="IPR018060">
    <property type="entry name" value="HTH_AraC"/>
</dbReference>
<evidence type="ECO:0000256" key="4">
    <source>
        <dbReference type="ARBA" id="ARBA00022679"/>
    </source>
</evidence>
<dbReference type="OrthoDB" id="9797097at2"/>
<dbReference type="Pfam" id="PF02518">
    <property type="entry name" value="HATPase_c"/>
    <property type="match status" value="1"/>
</dbReference>
<evidence type="ECO:0000259" key="12">
    <source>
        <dbReference type="PROSITE" id="PS50109"/>
    </source>
</evidence>
<dbReference type="SMART" id="SM00387">
    <property type="entry name" value="HATPase_c"/>
    <property type="match status" value="1"/>
</dbReference>
<evidence type="ECO:0000256" key="5">
    <source>
        <dbReference type="ARBA" id="ARBA00022777"/>
    </source>
</evidence>
<dbReference type="PROSITE" id="PS50110">
    <property type="entry name" value="RESPONSE_REGULATORY"/>
    <property type="match status" value="1"/>
</dbReference>
<dbReference type="PROSITE" id="PS00041">
    <property type="entry name" value="HTH_ARAC_FAMILY_1"/>
    <property type="match status" value="1"/>
</dbReference>
<gene>
    <name evidence="14" type="ORF">CRP01_36425</name>
</gene>
<dbReference type="InterPro" id="IPR009057">
    <property type="entry name" value="Homeodomain-like_sf"/>
</dbReference>
<dbReference type="Proteomes" id="UP000223913">
    <property type="component" value="Unassembled WGS sequence"/>
</dbReference>
<dbReference type="InterPro" id="IPR005467">
    <property type="entry name" value="His_kinase_dom"/>
</dbReference>
<dbReference type="InterPro" id="IPR003594">
    <property type="entry name" value="HATPase_dom"/>
</dbReference>
<dbReference type="PANTHER" id="PTHR43547:SF2">
    <property type="entry name" value="HYBRID SIGNAL TRANSDUCTION HISTIDINE KINASE C"/>
    <property type="match status" value="1"/>
</dbReference>
<dbReference type="Gene3D" id="1.10.287.130">
    <property type="match status" value="1"/>
</dbReference>
<evidence type="ECO:0000256" key="2">
    <source>
        <dbReference type="ARBA" id="ARBA00012438"/>
    </source>
</evidence>
<dbReference type="SUPFAM" id="SSF46689">
    <property type="entry name" value="Homeodomain-like"/>
    <property type="match status" value="1"/>
</dbReference>
<dbReference type="GO" id="GO:0043565">
    <property type="term" value="F:sequence-specific DNA binding"/>
    <property type="evidence" value="ECO:0007669"/>
    <property type="project" value="InterPro"/>
</dbReference>
<dbReference type="Pfam" id="PF00072">
    <property type="entry name" value="Response_reg"/>
    <property type="match status" value="1"/>
</dbReference>
<name>A0A2D0MZN1_FLAN2</name>
<evidence type="ECO:0000259" key="11">
    <source>
        <dbReference type="PROSITE" id="PS01124"/>
    </source>
</evidence>
<feature type="transmembrane region" description="Helical" evidence="10">
    <location>
        <begin position="162"/>
        <end position="186"/>
    </location>
</feature>
<dbReference type="InterPro" id="IPR018062">
    <property type="entry name" value="HTH_AraC-typ_CS"/>
</dbReference>
<comment type="caution">
    <text evidence="14">The sequence shown here is derived from an EMBL/GenBank/DDBJ whole genome shotgun (WGS) entry which is preliminary data.</text>
</comment>
<proteinExistence type="predicted"/>
<dbReference type="SUPFAM" id="SSF55874">
    <property type="entry name" value="ATPase domain of HSP90 chaperone/DNA topoisomerase II/histidine kinase"/>
    <property type="match status" value="1"/>
</dbReference>
<keyword evidence="4" id="KW-0808">Transferase</keyword>
<dbReference type="FunFam" id="3.30.565.10:FF:000006">
    <property type="entry name" value="Sensor histidine kinase WalK"/>
    <property type="match status" value="1"/>
</dbReference>
<feature type="domain" description="HTH araC/xylS-type" evidence="11">
    <location>
        <begin position="648"/>
        <end position="747"/>
    </location>
</feature>
<dbReference type="SMART" id="SM00342">
    <property type="entry name" value="HTH_ARAC"/>
    <property type="match status" value="1"/>
</dbReference>
<keyword evidence="7" id="KW-0238">DNA-binding</keyword>
<dbReference type="PANTHER" id="PTHR43547">
    <property type="entry name" value="TWO-COMPONENT HISTIDINE KINASE"/>
    <property type="match status" value="1"/>
</dbReference>
<dbReference type="AlphaFoldDB" id="A0A2D0MZN1"/>
<evidence type="ECO:0000313" key="15">
    <source>
        <dbReference type="Proteomes" id="UP000223913"/>
    </source>
</evidence>
<dbReference type="PROSITE" id="PS01124">
    <property type="entry name" value="HTH_ARAC_FAMILY_2"/>
    <property type="match status" value="1"/>
</dbReference>
<sequence>MSFSAKKFVEWGHHPDDPQDEKLKKSSLLVVSGPFALAGLIWGVLYFSNGLLIPGAIPFTYGVLSIINIISFGFSKQYVFFRNSQLVLILILPFALQVSLGGFVPSSAVIYWAIIAPAGAMFFDSIKRSVYWFGAYLALCVIAYLINDLIPEYVNWDLSESFVNGLFLMNIIGVSCIVFGILYYFVSTITKLNEDIEKKNEVLHEQSIQLREMDEIKSRFFANISHEFRTPLTLILGLVKKQVAHPERPPDLRDSDTMLRNARRLLQLINQLLDLSKLESGEAKLQAVPDDIVLFVKNATAQFESMALDKGLSLTFNGRHLEEPVDIPPIEIYFDHSKMHKVLNNLLSNAIKFTRAGERVAVELEQLRDTDQDREVVVVRVINTGTEIPAEKLPKVFDRFYQVDGASNREYEGTGIGLALVKELVEMHHGQVSVSSKMQKTCFSISLPVGDDYLGEEEIVRTPMADSEEELPELIPGAGAPIANTLLDEGENDAPDTGRLEILIVEDNSDLRSFIKGILEPEFQVIEAVDGLDGFEKAGAAIPDLIVSDVMMPRMDGYELCKQLKTDDRTNHIPVILLTAKAARENKLEGLGQGADDYLIKPFDEKELTVRIRNLIDLRKKLQQKYQQDFSLQADAVPVPTVPNKFLESLRAVVEANIDNEQFGVEEVQREIGMSRSQIHRKLKALTGQSLTTFIRNYRLHRAAELLKQDVGNITEIAFEVGFNSQTYFSSSFQELFGCSPSEFKKNHS</sequence>
<dbReference type="InterPro" id="IPR001789">
    <property type="entry name" value="Sig_transdc_resp-reg_receiver"/>
</dbReference>
<dbReference type="Pfam" id="PF12833">
    <property type="entry name" value="HTH_18"/>
    <property type="match status" value="1"/>
</dbReference>
<dbReference type="InterPro" id="IPR036097">
    <property type="entry name" value="HisK_dim/P_sf"/>
</dbReference>
<dbReference type="SMART" id="SM00448">
    <property type="entry name" value="REC"/>
    <property type="match status" value="1"/>
</dbReference>
<dbReference type="CDD" id="cd17574">
    <property type="entry name" value="REC_OmpR"/>
    <property type="match status" value="1"/>
</dbReference>
<keyword evidence="15" id="KW-1185">Reference proteome</keyword>